<dbReference type="OrthoDB" id="9869905at2"/>
<accession>A0A160PGM1</accession>
<organism evidence="2 3">
    <name type="scientific">Methylorubrum populi</name>
    <dbReference type="NCBI Taxonomy" id="223967"/>
    <lineage>
        <taxon>Bacteria</taxon>
        <taxon>Pseudomonadati</taxon>
        <taxon>Pseudomonadota</taxon>
        <taxon>Alphaproteobacteria</taxon>
        <taxon>Hyphomicrobiales</taxon>
        <taxon>Methylobacteriaceae</taxon>
        <taxon>Methylorubrum</taxon>
    </lineage>
</organism>
<protein>
    <submittedName>
        <fullName evidence="2">Uncharacterized protein</fullName>
    </submittedName>
</protein>
<gene>
    <name evidence="2" type="ORF">MPPM_2045</name>
</gene>
<evidence type="ECO:0000256" key="1">
    <source>
        <dbReference type="SAM" id="MobiDB-lite"/>
    </source>
</evidence>
<name>A0A160PGM1_9HYPH</name>
<proteinExistence type="predicted"/>
<dbReference type="EMBL" id="AP014809">
    <property type="protein sequence ID" value="BAU90650.1"/>
    <property type="molecule type" value="Genomic_DNA"/>
</dbReference>
<feature type="compositionally biased region" description="Basic and acidic residues" evidence="1">
    <location>
        <begin position="1"/>
        <end position="26"/>
    </location>
</feature>
<reference evidence="2 3" key="1">
    <citation type="journal article" date="2016" name="Genome Announc.">
        <title>Complete Genome Sequence of Methylobacterium populi P-1M, Isolated from Pink-Pigmented Household Biofilm.</title>
        <authorList>
            <person name="Morohoshi T."/>
            <person name="Ikeda T."/>
        </authorList>
    </citation>
    <scope>NUCLEOTIDE SEQUENCE [LARGE SCALE GENOMIC DNA]</scope>
    <source>
        <strain evidence="2 3">P-1M</strain>
    </source>
</reference>
<dbReference type="AlphaFoldDB" id="A0A160PGM1"/>
<dbReference type="RefSeq" id="WP_096484945.1">
    <property type="nucleotide sequence ID" value="NZ_AP014809.1"/>
</dbReference>
<dbReference type="Proteomes" id="UP000218288">
    <property type="component" value="Chromosome"/>
</dbReference>
<feature type="compositionally biased region" description="Pro residues" evidence="1">
    <location>
        <begin position="43"/>
        <end position="55"/>
    </location>
</feature>
<sequence length="65" mass="7533">MGRVRDEYFARLSPEQERELYERDRAQPGSDEPDPRLDVEPELPFPEPPASPPEIFPNTGDHIPF</sequence>
<evidence type="ECO:0000313" key="3">
    <source>
        <dbReference type="Proteomes" id="UP000218288"/>
    </source>
</evidence>
<evidence type="ECO:0000313" key="2">
    <source>
        <dbReference type="EMBL" id="BAU90650.1"/>
    </source>
</evidence>
<feature type="region of interest" description="Disordered" evidence="1">
    <location>
        <begin position="1"/>
        <end position="65"/>
    </location>
</feature>